<dbReference type="EMBL" id="PNBA02000012">
    <property type="protein sequence ID" value="KAG6405087.1"/>
    <property type="molecule type" value="Genomic_DNA"/>
</dbReference>
<gene>
    <name evidence="1" type="ORF">SASPL_132669</name>
</gene>
<dbReference type="PANTHER" id="PTHR28141">
    <property type="entry name" value="2',3'-CYCLIC-NUCLEOTIDE 3'-PHOSPHODIESTERASE"/>
    <property type="match status" value="1"/>
</dbReference>
<accession>A0A8X8ZHC5</accession>
<proteinExistence type="predicted"/>
<dbReference type="GO" id="GO:0009187">
    <property type="term" value="P:cyclic nucleotide metabolic process"/>
    <property type="evidence" value="ECO:0007669"/>
    <property type="project" value="TreeGrafter"/>
</dbReference>
<dbReference type="AlphaFoldDB" id="A0A8X8ZHC5"/>
<dbReference type="Pfam" id="PF07823">
    <property type="entry name" value="CPDase"/>
    <property type="match status" value="1"/>
</dbReference>
<name>A0A8X8ZHC5_SALSN</name>
<dbReference type="InterPro" id="IPR009097">
    <property type="entry name" value="Cyclic_Pdiesterase"/>
</dbReference>
<evidence type="ECO:0008006" key="3">
    <source>
        <dbReference type="Google" id="ProtNLM"/>
    </source>
</evidence>
<sequence>MLIPCGRCHRRNSRLKKLMSGLRSEFGGPEFEPHVTVLGTIKLTECEARDMFQKACEGLKPYAGTVDKVATGTFFYQCVFLLLHPTPEVVEASDHSCAHFGFKRSTRMPLFEFLPAQGSLESRGYIPLSSTSLVVLFMFSYVDSLRSYMPHLSLLYGDLTEEEKKTALEKACALDERRSEFPDIASGTV</sequence>
<dbReference type="GO" id="GO:0004113">
    <property type="term" value="F:2',3'-cyclic-nucleotide 3'-phosphodiesterase activity"/>
    <property type="evidence" value="ECO:0007669"/>
    <property type="project" value="TreeGrafter"/>
</dbReference>
<dbReference type="SUPFAM" id="SSF55144">
    <property type="entry name" value="LigT-like"/>
    <property type="match status" value="1"/>
</dbReference>
<organism evidence="1">
    <name type="scientific">Salvia splendens</name>
    <name type="common">Scarlet sage</name>
    <dbReference type="NCBI Taxonomy" id="180675"/>
    <lineage>
        <taxon>Eukaryota</taxon>
        <taxon>Viridiplantae</taxon>
        <taxon>Streptophyta</taxon>
        <taxon>Embryophyta</taxon>
        <taxon>Tracheophyta</taxon>
        <taxon>Spermatophyta</taxon>
        <taxon>Magnoliopsida</taxon>
        <taxon>eudicotyledons</taxon>
        <taxon>Gunneridae</taxon>
        <taxon>Pentapetalae</taxon>
        <taxon>asterids</taxon>
        <taxon>lamiids</taxon>
        <taxon>Lamiales</taxon>
        <taxon>Lamiaceae</taxon>
        <taxon>Nepetoideae</taxon>
        <taxon>Mentheae</taxon>
        <taxon>Salviinae</taxon>
        <taxon>Salvia</taxon>
        <taxon>Salvia subgen. Calosphace</taxon>
        <taxon>core Calosphace</taxon>
    </lineage>
</organism>
<dbReference type="Proteomes" id="UP000298416">
    <property type="component" value="Unassembled WGS sequence"/>
</dbReference>
<reference evidence="1" key="2">
    <citation type="submission" date="2020-08" db="EMBL/GenBank/DDBJ databases">
        <title>Plant Genome Project.</title>
        <authorList>
            <person name="Zhang R.-G."/>
        </authorList>
    </citation>
    <scope>NUCLEOTIDE SEQUENCE</scope>
    <source>
        <strain evidence="1">Huo1</strain>
        <tissue evidence="1">Leaf</tissue>
    </source>
</reference>
<dbReference type="InterPro" id="IPR012386">
    <property type="entry name" value="Cyclic-nucl_3Pdiesterase"/>
</dbReference>
<dbReference type="Gene3D" id="3.90.1140.10">
    <property type="entry name" value="Cyclic phosphodiesterase"/>
    <property type="match status" value="1"/>
</dbReference>
<evidence type="ECO:0000313" key="2">
    <source>
        <dbReference type="Proteomes" id="UP000298416"/>
    </source>
</evidence>
<reference evidence="1" key="1">
    <citation type="submission" date="2018-01" db="EMBL/GenBank/DDBJ databases">
        <authorList>
            <person name="Mao J.F."/>
        </authorList>
    </citation>
    <scope>NUCLEOTIDE SEQUENCE</scope>
    <source>
        <strain evidence="1">Huo1</strain>
        <tissue evidence="1">Leaf</tissue>
    </source>
</reference>
<dbReference type="PANTHER" id="PTHR28141:SF1">
    <property type="entry name" value="2',3'-CYCLIC-NUCLEOTIDE 3'-PHOSPHODIESTERASE"/>
    <property type="match status" value="1"/>
</dbReference>
<keyword evidence="2" id="KW-1185">Reference proteome</keyword>
<evidence type="ECO:0000313" key="1">
    <source>
        <dbReference type="EMBL" id="KAG6405087.1"/>
    </source>
</evidence>
<protein>
    <recommendedName>
        <fullName evidence="3">Cyclic phosphodiesterase</fullName>
    </recommendedName>
</protein>
<comment type="caution">
    <text evidence="1">The sequence shown here is derived from an EMBL/GenBank/DDBJ whole genome shotgun (WGS) entry which is preliminary data.</text>
</comment>